<dbReference type="InterPro" id="IPR013833">
    <property type="entry name" value="Cyt_c_oxidase_su3_a-hlx"/>
</dbReference>
<dbReference type="InterPro" id="IPR014206">
    <property type="entry name" value="Cyt_c_ubiqinol_oxidase_su3"/>
</dbReference>
<evidence type="ECO:0000256" key="17">
    <source>
        <dbReference type="RuleBase" id="RU003376"/>
    </source>
</evidence>
<evidence type="ECO:0000256" key="18">
    <source>
        <dbReference type="SAM" id="Phobius"/>
    </source>
</evidence>
<evidence type="ECO:0000256" key="5">
    <source>
        <dbReference type="ARBA" id="ARBA00022448"/>
    </source>
</evidence>
<evidence type="ECO:0000256" key="14">
    <source>
        <dbReference type="ARBA" id="ARBA00031884"/>
    </source>
</evidence>
<dbReference type="GO" id="GO:0019646">
    <property type="term" value="P:aerobic electron transport chain"/>
    <property type="evidence" value="ECO:0007669"/>
    <property type="project" value="InterPro"/>
</dbReference>
<evidence type="ECO:0000256" key="3">
    <source>
        <dbReference type="ARBA" id="ARBA00011700"/>
    </source>
</evidence>
<dbReference type="GO" id="GO:0004129">
    <property type="term" value="F:cytochrome-c oxidase activity"/>
    <property type="evidence" value="ECO:0007669"/>
    <property type="project" value="InterPro"/>
</dbReference>
<evidence type="ECO:0000313" key="21">
    <source>
        <dbReference type="Proteomes" id="UP000809337"/>
    </source>
</evidence>
<evidence type="ECO:0000259" key="19">
    <source>
        <dbReference type="PROSITE" id="PS50253"/>
    </source>
</evidence>
<evidence type="ECO:0000256" key="15">
    <source>
        <dbReference type="ARBA" id="ARBA00032189"/>
    </source>
</evidence>
<feature type="transmembrane region" description="Helical" evidence="18">
    <location>
        <begin position="146"/>
        <end position="170"/>
    </location>
</feature>
<keyword evidence="9 18" id="KW-1133">Transmembrane helix</keyword>
<dbReference type="InterPro" id="IPR000298">
    <property type="entry name" value="Cyt_c_oxidase-like_su3"/>
</dbReference>
<evidence type="ECO:0000256" key="8">
    <source>
        <dbReference type="ARBA" id="ARBA00022982"/>
    </source>
</evidence>
<evidence type="ECO:0000256" key="13">
    <source>
        <dbReference type="ARBA" id="ARBA00030072"/>
    </source>
</evidence>
<organism evidence="20 21">
    <name type="scientific">Pseudosulfitobacter pseudonitzschiae</name>
    <dbReference type="NCBI Taxonomy" id="1402135"/>
    <lineage>
        <taxon>Bacteria</taxon>
        <taxon>Pseudomonadati</taxon>
        <taxon>Pseudomonadota</taxon>
        <taxon>Alphaproteobacteria</taxon>
        <taxon>Rhodobacterales</taxon>
        <taxon>Roseobacteraceae</taxon>
        <taxon>Pseudosulfitobacter</taxon>
    </lineage>
</organism>
<keyword evidence="8" id="KW-0249">Electron transport</keyword>
<dbReference type="PANTHER" id="PTHR11403">
    <property type="entry name" value="CYTOCHROME C OXIDASE SUBUNIT III"/>
    <property type="match status" value="1"/>
</dbReference>
<dbReference type="InterPro" id="IPR035973">
    <property type="entry name" value="Cyt_c_oxidase_su3-like_sf"/>
</dbReference>
<keyword evidence="5" id="KW-0813">Transport</keyword>
<dbReference type="EMBL" id="JAFBWN010000025">
    <property type="protein sequence ID" value="MBM2357010.1"/>
    <property type="molecule type" value="Genomic_DNA"/>
</dbReference>
<dbReference type="InterPro" id="IPR033946">
    <property type="entry name" value="Ubiquinol_oxase_su3_dom"/>
</dbReference>
<evidence type="ECO:0000256" key="4">
    <source>
        <dbReference type="ARBA" id="ARBA00014687"/>
    </source>
</evidence>
<sequence length="213" mass="23833">MTTATHPPEPFEGFDFYDTDPASHADGHHETGTMLGFWIYLMSDSLIFGILFAIYAVLGTSYAAGPAPSDLFEIEKILLATFFLLFSSITYGFAVINMQQGKQRVMTIWLLVTGAFGIGFLTMEVLEFHHLWHLGAGPGASAFLSSFWFLVGTHGLHVLSGTIWLTVLLVQVQKHGLNHDNKRRILCLSLFWHFLDLIWIGVFSFVYLTGVLL</sequence>
<dbReference type="PROSITE" id="PS50253">
    <property type="entry name" value="COX3"/>
    <property type="match status" value="1"/>
</dbReference>
<accession>A0A9Q2RUF6</accession>
<feature type="transmembrane region" description="Helical" evidence="18">
    <location>
        <begin position="77"/>
        <end position="96"/>
    </location>
</feature>
<dbReference type="Pfam" id="PF00510">
    <property type="entry name" value="COX3"/>
    <property type="match status" value="1"/>
</dbReference>
<dbReference type="PANTHER" id="PTHR11403:SF2">
    <property type="entry name" value="CYTOCHROME BO(3) UBIQUINOL OXIDASE SUBUNIT 3"/>
    <property type="match status" value="1"/>
</dbReference>
<dbReference type="NCBIfam" id="TIGR02842">
    <property type="entry name" value="CyoC"/>
    <property type="match status" value="1"/>
</dbReference>
<keyword evidence="10" id="KW-0560">Oxidoreductase</keyword>
<evidence type="ECO:0000313" key="20">
    <source>
        <dbReference type="EMBL" id="MBM2357010.1"/>
    </source>
</evidence>
<proteinExistence type="inferred from homology"/>
<evidence type="ECO:0000256" key="7">
    <source>
        <dbReference type="ARBA" id="ARBA00022692"/>
    </source>
</evidence>
<dbReference type="AlphaFoldDB" id="A0A9Q2RUF6"/>
<evidence type="ECO:0000256" key="2">
    <source>
        <dbReference type="ARBA" id="ARBA00010581"/>
    </source>
</evidence>
<comment type="caution">
    <text evidence="20">The sequence shown here is derived from an EMBL/GenBank/DDBJ whole genome shotgun (WGS) entry which is preliminary data.</text>
</comment>
<dbReference type="RefSeq" id="WP_231035837.1">
    <property type="nucleotide sequence ID" value="NZ_JAJNGX010000025.1"/>
</dbReference>
<comment type="subcellular location">
    <subcellularLocation>
        <location evidence="1 17">Cell membrane</location>
        <topology evidence="1 17">Multi-pass membrane protein</topology>
    </subcellularLocation>
</comment>
<reference evidence="20" key="1">
    <citation type="submission" date="2021-01" db="EMBL/GenBank/DDBJ databases">
        <title>Diatom-associated Roseobacters Show Island Model of Population Structure.</title>
        <authorList>
            <person name="Qu L."/>
            <person name="Feng X."/>
            <person name="Chen Y."/>
            <person name="Li L."/>
            <person name="Wang X."/>
            <person name="Hu Z."/>
            <person name="Wang H."/>
            <person name="Luo H."/>
        </authorList>
    </citation>
    <scope>NUCLEOTIDE SEQUENCE</scope>
    <source>
        <strain evidence="20">SM26-45</strain>
    </source>
</reference>
<dbReference type="GO" id="GO:0009486">
    <property type="term" value="F:cytochrome bo3 ubiquinol oxidase activity"/>
    <property type="evidence" value="ECO:0007669"/>
    <property type="project" value="InterPro"/>
</dbReference>
<dbReference type="CDD" id="cd02863">
    <property type="entry name" value="Ubiquinol_oxidase_III"/>
    <property type="match status" value="1"/>
</dbReference>
<dbReference type="Gene3D" id="1.20.120.80">
    <property type="entry name" value="Cytochrome c oxidase, subunit III, four-helix bundle"/>
    <property type="match status" value="1"/>
</dbReference>
<comment type="similarity">
    <text evidence="2 17">Belongs to the cytochrome c oxidase subunit 3 family.</text>
</comment>
<keyword evidence="11 18" id="KW-0472">Membrane</keyword>
<feature type="transmembrane region" description="Helical" evidence="18">
    <location>
        <begin position="190"/>
        <end position="210"/>
    </location>
</feature>
<comment type="function">
    <text evidence="12">Cytochrome bo(3) ubiquinol terminal oxidase is the component of the aerobic respiratory chain of E.coli that predominates when cells are grown at high aeration. Has proton pump activity across the membrane in addition to electron transfer, pumping 2 protons/electron.</text>
</comment>
<gene>
    <name evidence="20" type="primary">cyoC</name>
    <name evidence="20" type="ORF">JQX14_20890</name>
</gene>
<dbReference type="InterPro" id="IPR024791">
    <property type="entry name" value="Cyt_c/ubiquinol_Oxase_su3"/>
</dbReference>
<dbReference type="Proteomes" id="UP000809337">
    <property type="component" value="Unassembled WGS sequence"/>
</dbReference>
<protein>
    <recommendedName>
        <fullName evidence="4">Cytochrome bo(3) ubiquinol oxidase subunit 3</fullName>
    </recommendedName>
    <alternativeName>
        <fullName evidence="15">Cytochrome o ubiquinol oxidase subunit 3</fullName>
    </alternativeName>
    <alternativeName>
        <fullName evidence="13">Oxidase bo(3) subunit 3</fullName>
    </alternativeName>
    <alternativeName>
        <fullName evidence="16">Ubiquinol oxidase polypeptide III</fullName>
    </alternativeName>
    <alternativeName>
        <fullName evidence="14">Ubiquinol oxidase subunit 3</fullName>
    </alternativeName>
</protein>
<feature type="transmembrane region" description="Helical" evidence="18">
    <location>
        <begin position="108"/>
        <end position="126"/>
    </location>
</feature>
<dbReference type="SUPFAM" id="SSF81452">
    <property type="entry name" value="Cytochrome c oxidase subunit III-like"/>
    <property type="match status" value="1"/>
</dbReference>
<keyword evidence="6" id="KW-1003">Cell membrane</keyword>
<evidence type="ECO:0000256" key="16">
    <source>
        <dbReference type="ARBA" id="ARBA00032717"/>
    </source>
</evidence>
<evidence type="ECO:0000256" key="1">
    <source>
        <dbReference type="ARBA" id="ARBA00004651"/>
    </source>
</evidence>
<evidence type="ECO:0000256" key="11">
    <source>
        <dbReference type="ARBA" id="ARBA00023136"/>
    </source>
</evidence>
<evidence type="ECO:0000256" key="9">
    <source>
        <dbReference type="ARBA" id="ARBA00022989"/>
    </source>
</evidence>
<name>A0A9Q2RUF6_9RHOB</name>
<comment type="subunit">
    <text evidence="3">Heterooctamer of two A chains, two B chains, two C chains and two D chains.</text>
</comment>
<feature type="transmembrane region" description="Helical" evidence="18">
    <location>
        <begin position="37"/>
        <end position="57"/>
    </location>
</feature>
<dbReference type="GO" id="GO:0005886">
    <property type="term" value="C:plasma membrane"/>
    <property type="evidence" value="ECO:0007669"/>
    <property type="project" value="UniProtKB-SubCell"/>
</dbReference>
<evidence type="ECO:0000256" key="10">
    <source>
        <dbReference type="ARBA" id="ARBA00023002"/>
    </source>
</evidence>
<evidence type="ECO:0000256" key="12">
    <source>
        <dbReference type="ARBA" id="ARBA00025694"/>
    </source>
</evidence>
<keyword evidence="7 17" id="KW-0812">Transmembrane</keyword>
<feature type="domain" description="Heme-copper oxidase subunit III family profile" evidence="19">
    <location>
        <begin position="1"/>
        <end position="211"/>
    </location>
</feature>
<evidence type="ECO:0000256" key="6">
    <source>
        <dbReference type="ARBA" id="ARBA00022475"/>
    </source>
</evidence>
<dbReference type="FunFam" id="1.20.120.80:FF:000001">
    <property type="entry name" value="Cytochrome (Ubi)quinol oxidase subunit III"/>
    <property type="match status" value="1"/>
</dbReference>